<comment type="caution">
    <text evidence="2">The sequence shown here is derived from an EMBL/GenBank/DDBJ whole genome shotgun (WGS) entry which is preliminary data.</text>
</comment>
<dbReference type="InterPro" id="IPR040718">
    <property type="entry name" value="LnmK_N_HDF"/>
</dbReference>
<dbReference type="Proteomes" id="UP001589710">
    <property type="component" value="Unassembled WGS sequence"/>
</dbReference>
<keyword evidence="3" id="KW-1185">Reference proteome</keyword>
<dbReference type="EMBL" id="JBHMCG010000040">
    <property type="protein sequence ID" value="MFB9572437.1"/>
    <property type="molecule type" value="Genomic_DNA"/>
</dbReference>
<dbReference type="RefSeq" id="WP_345519327.1">
    <property type="nucleotide sequence ID" value="NZ_BAAAXD010000053.1"/>
</dbReference>
<dbReference type="NCBIfam" id="TIGR04098">
    <property type="entry name" value="LnmK_bifunc"/>
    <property type="match status" value="1"/>
</dbReference>
<evidence type="ECO:0000313" key="2">
    <source>
        <dbReference type="EMBL" id="MFB9572437.1"/>
    </source>
</evidence>
<dbReference type="Gene3D" id="3.10.129.10">
    <property type="entry name" value="Hotdog Thioesterase"/>
    <property type="match status" value="1"/>
</dbReference>
<reference evidence="2 3" key="1">
    <citation type="submission" date="2024-09" db="EMBL/GenBank/DDBJ databases">
        <authorList>
            <person name="Sun Q."/>
            <person name="Mori K."/>
        </authorList>
    </citation>
    <scope>NUCLEOTIDE SEQUENCE [LARGE SCALE GENOMIC DNA]</scope>
    <source>
        <strain evidence="2 3">JCM 3331</strain>
    </source>
</reference>
<accession>A0ABV5R579</accession>
<dbReference type="Pfam" id="PF18238">
    <property type="entry name" value="LnmK_N_HDF"/>
    <property type="match status" value="1"/>
</dbReference>
<proteinExistence type="predicted"/>
<sequence>MKDETGTPGLPGWASPRILDRSTVSRDVTVAPGMCGTGLFVGQLGDWTWEAVSALCGVDVFAARNRQGEPAYLSFYYFRIRAGRRFHVGALNFGDRLRVTSGLFNYGSESVLALHTVRRQDSDTPVDEGPFDPEAFYAGKDEDCLYVENFNRWISRGRTGSNEDLVRSSPPDFHYAELPRLPAPHSPRADYRNARTNRTFLDGEPPGRLPTGPTRLTYAVDATRDINGVGLLYFASYFSITDWALLRHWRGLGRDVHDFMGRTVLDQRMCYLGNADPEAELAIEVTGWVRPGTPHDEIVTVVLENAGTGQVIAVSTLHVTAEGTQ</sequence>
<protein>
    <submittedName>
        <fullName evidence="2">LnmK family bifunctional acyltransferase/decarboxylase</fullName>
    </submittedName>
</protein>
<evidence type="ECO:0000313" key="3">
    <source>
        <dbReference type="Proteomes" id="UP001589710"/>
    </source>
</evidence>
<gene>
    <name evidence="2" type="ORF">ACFFTL_08905</name>
</gene>
<evidence type="ECO:0000259" key="1">
    <source>
        <dbReference type="Pfam" id="PF18238"/>
    </source>
</evidence>
<dbReference type="GO" id="GO:0016746">
    <property type="term" value="F:acyltransferase activity"/>
    <property type="evidence" value="ECO:0007669"/>
    <property type="project" value="UniProtKB-KW"/>
</dbReference>
<organism evidence="2 3">
    <name type="scientific">Streptomyces yanii</name>
    <dbReference type="NCBI Taxonomy" id="78510"/>
    <lineage>
        <taxon>Bacteria</taxon>
        <taxon>Bacillati</taxon>
        <taxon>Actinomycetota</taxon>
        <taxon>Actinomycetes</taxon>
        <taxon>Kitasatosporales</taxon>
        <taxon>Streptomycetaceae</taxon>
        <taxon>Streptomyces</taxon>
    </lineage>
</organism>
<feature type="domain" description="LnmK N-terminal" evidence="1">
    <location>
        <begin position="26"/>
        <end position="200"/>
    </location>
</feature>
<keyword evidence="2" id="KW-0012">Acyltransferase</keyword>
<dbReference type="InterPro" id="IPR024091">
    <property type="entry name" value="LnmK-like_bifun_acyl/decarbox"/>
</dbReference>
<keyword evidence="2" id="KW-0808">Transferase</keyword>
<name>A0ABV5R579_9ACTN</name>